<comment type="caution">
    <text evidence="1">The sequence shown here is derived from an EMBL/GenBank/DDBJ whole genome shotgun (WGS) entry which is preliminary data.</text>
</comment>
<dbReference type="Proteomes" id="UP000015453">
    <property type="component" value="Unassembled WGS sequence"/>
</dbReference>
<gene>
    <name evidence="1" type="ORF">M569_14856</name>
</gene>
<name>S8BZY1_9LAMI</name>
<dbReference type="AlphaFoldDB" id="S8BZY1"/>
<accession>S8BZY1</accession>
<evidence type="ECO:0000313" key="2">
    <source>
        <dbReference type="Proteomes" id="UP000015453"/>
    </source>
</evidence>
<sequence>MCNVTLQASTAIRSHHRGLILGTCFDVFIDTRCDHGFPWGISMKFYSPTKLVVWPLEPRPRWLASVEHLWTVDSPTSLSMDIHSLGRIKENIRRQFVPA</sequence>
<keyword evidence="2" id="KW-1185">Reference proteome</keyword>
<protein>
    <submittedName>
        <fullName evidence="1">Uncharacterized protein</fullName>
    </submittedName>
</protein>
<organism evidence="1 2">
    <name type="scientific">Genlisea aurea</name>
    <dbReference type="NCBI Taxonomy" id="192259"/>
    <lineage>
        <taxon>Eukaryota</taxon>
        <taxon>Viridiplantae</taxon>
        <taxon>Streptophyta</taxon>
        <taxon>Embryophyta</taxon>
        <taxon>Tracheophyta</taxon>
        <taxon>Spermatophyta</taxon>
        <taxon>Magnoliopsida</taxon>
        <taxon>eudicotyledons</taxon>
        <taxon>Gunneridae</taxon>
        <taxon>Pentapetalae</taxon>
        <taxon>asterids</taxon>
        <taxon>lamiids</taxon>
        <taxon>Lamiales</taxon>
        <taxon>Lentibulariaceae</taxon>
        <taxon>Genlisea</taxon>
    </lineage>
</organism>
<dbReference type="EMBL" id="AUSU01007950">
    <property type="protein sequence ID" value="EPS59949.1"/>
    <property type="molecule type" value="Genomic_DNA"/>
</dbReference>
<reference evidence="1 2" key="1">
    <citation type="journal article" date="2013" name="BMC Genomics">
        <title>The miniature genome of a carnivorous plant Genlisea aurea contains a low number of genes and short non-coding sequences.</title>
        <authorList>
            <person name="Leushkin E.V."/>
            <person name="Sutormin R.A."/>
            <person name="Nabieva E.R."/>
            <person name="Penin A.A."/>
            <person name="Kondrashov A.S."/>
            <person name="Logacheva M.D."/>
        </authorList>
    </citation>
    <scope>NUCLEOTIDE SEQUENCE [LARGE SCALE GENOMIC DNA]</scope>
</reference>
<evidence type="ECO:0000313" key="1">
    <source>
        <dbReference type="EMBL" id="EPS59949.1"/>
    </source>
</evidence>
<proteinExistence type="predicted"/>